<dbReference type="EMBL" id="JAYWIO010000007">
    <property type="protein sequence ID" value="KAK7252650.1"/>
    <property type="molecule type" value="Genomic_DNA"/>
</dbReference>
<accession>A0AAN9HUJ1</accession>
<gene>
    <name evidence="2" type="ORF">RIF29_36748</name>
</gene>
<comment type="caution">
    <text evidence="2">The sequence shown here is derived from an EMBL/GenBank/DDBJ whole genome shotgun (WGS) entry which is preliminary data.</text>
</comment>
<feature type="transmembrane region" description="Helical" evidence="1">
    <location>
        <begin position="43"/>
        <end position="63"/>
    </location>
</feature>
<dbReference type="AlphaFoldDB" id="A0AAN9HUJ1"/>
<protein>
    <submittedName>
        <fullName evidence="2">Uncharacterized protein</fullName>
    </submittedName>
</protein>
<keyword evidence="1" id="KW-1133">Transmembrane helix</keyword>
<dbReference type="Proteomes" id="UP001372338">
    <property type="component" value="Unassembled WGS sequence"/>
</dbReference>
<reference evidence="2 3" key="1">
    <citation type="submission" date="2024-01" db="EMBL/GenBank/DDBJ databases">
        <title>The genomes of 5 underutilized Papilionoideae crops provide insights into root nodulation and disease resistanc.</title>
        <authorList>
            <person name="Yuan L."/>
        </authorList>
    </citation>
    <scope>NUCLEOTIDE SEQUENCE [LARGE SCALE GENOMIC DNA]</scope>
    <source>
        <strain evidence="2">ZHUSHIDOU_FW_LH</strain>
        <tissue evidence="2">Leaf</tissue>
    </source>
</reference>
<organism evidence="2 3">
    <name type="scientific">Crotalaria pallida</name>
    <name type="common">Smooth rattlebox</name>
    <name type="synonym">Crotalaria striata</name>
    <dbReference type="NCBI Taxonomy" id="3830"/>
    <lineage>
        <taxon>Eukaryota</taxon>
        <taxon>Viridiplantae</taxon>
        <taxon>Streptophyta</taxon>
        <taxon>Embryophyta</taxon>
        <taxon>Tracheophyta</taxon>
        <taxon>Spermatophyta</taxon>
        <taxon>Magnoliopsida</taxon>
        <taxon>eudicotyledons</taxon>
        <taxon>Gunneridae</taxon>
        <taxon>Pentapetalae</taxon>
        <taxon>rosids</taxon>
        <taxon>fabids</taxon>
        <taxon>Fabales</taxon>
        <taxon>Fabaceae</taxon>
        <taxon>Papilionoideae</taxon>
        <taxon>50 kb inversion clade</taxon>
        <taxon>genistoids sensu lato</taxon>
        <taxon>core genistoids</taxon>
        <taxon>Crotalarieae</taxon>
        <taxon>Crotalaria</taxon>
    </lineage>
</organism>
<evidence type="ECO:0000313" key="2">
    <source>
        <dbReference type="EMBL" id="KAK7252650.1"/>
    </source>
</evidence>
<keyword evidence="1" id="KW-0812">Transmembrane</keyword>
<evidence type="ECO:0000256" key="1">
    <source>
        <dbReference type="SAM" id="Phobius"/>
    </source>
</evidence>
<evidence type="ECO:0000313" key="3">
    <source>
        <dbReference type="Proteomes" id="UP001372338"/>
    </source>
</evidence>
<keyword evidence="1" id="KW-0472">Membrane</keyword>
<sequence>MYYNSRHRAYGRKFGMTVDTERGGEGMLLCYLGIRNQKAKTKYSFAFILYHHYFVINSVIFAIKGICLFHCLTCFKGKKNCTNILLFVSLLHS</sequence>
<name>A0AAN9HUJ1_CROPI</name>
<keyword evidence="3" id="KW-1185">Reference proteome</keyword>
<proteinExistence type="predicted"/>